<feature type="chain" id="PRO_5041518773" description="Pectinesterase" evidence="12">
    <location>
        <begin position="21"/>
        <end position="351"/>
    </location>
</feature>
<feature type="domain" description="Pectinesterase catalytic" evidence="13">
    <location>
        <begin position="47"/>
        <end position="342"/>
    </location>
</feature>
<organism evidence="14 15">
    <name type="scientific">Ficus carica</name>
    <name type="common">Common fig</name>
    <dbReference type="NCBI Taxonomy" id="3494"/>
    <lineage>
        <taxon>Eukaryota</taxon>
        <taxon>Viridiplantae</taxon>
        <taxon>Streptophyta</taxon>
        <taxon>Embryophyta</taxon>
        <taxon>Tracheophyta</taxon>
        <taxon>Spermatophyta</taxon>
        <taxon>Magnoliopsida</taxon>
        <taxon>eudicotyledons</taxon>
        <taxon>Gunneridae</taxon>
        <taxon>Pentapetalae</taxon>
        <taxon>rosids</taxon>
        <taxon>fabids</taxon>
        <taxon>Rosales</taxon>
        <taxon>Moraceae</taxon>
        <taxon>Ficeae</taxon>
        <taxon>Ficus</taxon>
    </lineage>
</organism>
<feature type="active site" evidence="11">
    <location>
        <position position="205"/>
    </location>
</feature>
<evidence type="ECO:0000256" key="5">
    <source>
        <dbReference type="ARBA" id="ARBA00022512"/>
    </source>
</evidence>
<dbReference type="GO" id="GO:0030599">
    <property type="term" value="F:pectinesterase activity"/>
    <property type="evidence" value="ECO:0007669"/>
    <property type="project" value="UniProtKB-UniRule"/>
</dbReference>
<dbReference type="InterPro" id="IPR000070">
    <property type="entry name" value="Pectinesterase_cat"/>
</dbReference>
<dbReference type="InterPro" id="IPR012334">
    <property type="entry name" value="Pectin_lyas_fold"/>
</dbReference>
<evidence type="ECO:0000313" key="15">
    <source>
        <dbReference type="Proteomes" id="UP001187192"/>
    </source>
</evidence>
<keyword evidence="5" id="KW-0964">Secreted</keyword>
<dbReference type="PROSITE" id="PS00503">
    <property type="entry name" value="PECTINESTERASE_2"/>
    <property type="match status" value="1"/>
</dbReference>
<dbReference type="FunFam" id="2.160.20.10:FF:000013">
    <property type="entry name" value="Pectinesterase"/>
    <property type="match status" value="1"/>
</dbReference>
<gene>
    <name evidence="14" type="ORF">TIFTF001_013237</name>
</gene>
<dbReference type="EC" id="3.1.1.11" evidence="4 12"/>
<evidence type="ECO:0000256" key="6">
    <source>
        <dbReference type="ARBA" id="ARBA00022801"/>
    </source>
</evidence>
<feature type="signal peptide" evidence="12">
    <location>
        <begin position="1"/>
        <end position="20"/>
    </location>
</feature>
<dbReference type="SUPFAM" id="SSF51126">
    <property type="entry name" value="Pectin lyase-like"/>
    <property type="match status" value="1"/>
</dbReference>
<evidence type="ECO:0000313" key="14">
    <source>
        <dbReference type="EMBL" id="GMN44042.1"/>
    </source>
</evidence>
<evidence type="ECO:0000256" key="8">
    <source>
        <dbReference type="ARBA" id="ARBA00023180"/>
    </source>
</evidence>
<keyword evidence="12" id="KW-0732">Signal</keyword>
<name>A0AA88A0L1_FICCA</name>
<comment type="catalytic activity">
    <reaction evidence="9 12">
        <text>[(1-&gt;4)-alpha-D-galacturonosyl methyl ester](n) + n H2O = [(1-&gt;4)-alpha-D-galacturonosyl](n) + n methanol + n H(+)</text>
        <dbReference type="Rhea" id="RHEA:22380"/>
        <dbReference type="Rhea" id="RHEA-COMP:14570"/>
        <dbReference type="Rhea" id="RHEA-COMP:14573"/>
        <dbReference type="ChEBI" id="CHEBI:15377"/>
        <dbReference type="ChEBI" id="CHEBI:15378"/>
        <dbReference type="ChEBI" id="CHEBI:17790"/>
        <dbReference type="ChEBI" id="CHEBI:140522"/>
        <dbReference type="ChEBI" id="CHEBI:140523"/>
        <dbReference type="EC" id="3.1.1.11"/>
    </reaction>
</comment>
<comment type="similarity">
    <text evidence="3">Belongs to the pectinesterase family.</text>
</comment>
<evidence type="ECO:0000256" key="7">
    <source>
        <dbReference type="ARBA" id="ARBA00023085"/>
    </source>
</evidence>
<comment type="caution">
    <text evidence="14">The sequence shown here is derived from an EMBL/GenBank/DDBJ whole genome shotgun (WGS) entry which is preliminary data.</text>
</comment>
<evidence type="ECO:0000256" key="2">
    <source>
        <dbReference type="ARBA" id="ARBA00005184"/>
    </source>
</evidence>
<keyword evidence="6 12" id="KW-0378">Hydrolase</keyword>
<dbReference type="EMBL" id="BTGU01000017">
    <property type="protein sequence ID" value="GMN44042.1"/>
    <property type="molecule type" value="Genomic_DNA"/>
</dbReference>
<reference evidence="14" key="1">
    <citation type="submission" date="2023-07" db="EMBL/GenBank/DDBJ databases">
        <title>draft genome sequence of fig (Ficus carica).</title>
        <authorList>
            <person name="Takahashi T."/>
            <person name="Nishimura K."/>
        </authorList>
    </citation>
    <scope>NUCLEOTIDE SEQUENCE</scope>
</reference>
<comment type="subcellular location">
    <subcellularLocation>
        <location evidence="1">Secreted</location>
        <location evidence="1">Cell wall</location>
    </subcellularLocation>
</comment>
<sequence length="351" mass="38680">MQFLSPFLLPFILFIPHSMAVLSDNIVDADRRARSENFNYSVVASTITVDQNSRGNFKTIQAAIDSIPSRNNAWIKVKISPGTYGEKVTIPLDKPYVFLEGQGREKTIVTFGDHERTDTSATFTSFPDNVVVKGISFKNSYNCALCRSNVNVGDLNSKVAQALAARIYGDKSAFIECGFLGFQDTLWDVGGRHYFSNCYIQGAIDFIFGSAQSFYENTSINVTAGSEIAFGFITANGRASSNDPSGFVFKGGSVSGSGQVFLGRAYGAYSTVIFDGVNLDQVVAPQGWNAWSHVGQEWKFTYIEIDCKGPGSDISKRVSWEKKPDNMSQVKQKYSRSSFIDEEGWTARLPQ</sequence>
<evidence type="ECO:0000256" key="12">
    <source>
        <dbReference type="RuleBase" id="RU000589"/>
    </source>
</evidence>
<comment type="pathway">
    <text evidence="2 12">Glycan metabolism; pectin degradation; 2-dehydro-3-deoxy-D-gluconate from pectin: step 1/5.</text>
</comment>
<dbReference type="InterPro" id="IPR011050">
    <property type="entry name" value="Pectin_lyase_fold/virulence"/>
</dbReference>
<proteinExistence type="inferred from homology"/>
<accession>A0AA88A0L1</accession>
<dbReference type="GO" id="GO:0045490">
    <property type="term" value="P:pectin catabolic process"/>
    <property type="evidence" value="ECO:0007669"/>
    <property type="project" value="UniProtKB-UniRule"/>
</dbReference>
<keyword evidence="5" id="KW-0134">Cell wall</keyword>
<keyword evidence="7 12" id="KW-0063">Aspartyl esterase</keyword>
<evidence type="ECO:0000256" key="11">
    <source>
        <dbReference type="PROSITE-ProRule" id="PRU10040"/>
    </source>
</evidence>
<comment type="function">
    <text evidence="10">Acts in the modification of cell walls via demethylesterification of cell wall pectin.</text>
</comment>
<dbReference type="AlphaFoldDB" id="A0AA88A0L1"/>
<evidence type="ECO:0000256" key="9">
    <source>
        <dbReference type="ARBA" id="ARBA00047928"/>
    </source>
</evidence>
<dbReference type="PANTHER" id="PTHR31321:SF120">
    <property type="entry name" value="PECTINESTERASE 52-RELATED"/>
    <property type="match status" value="1"/>
</dbReference>
<protein>
    <recommendedName>
        <fullName evidence="4 12">Pectinesterase</fullName>
        <ecNumber evidence="4 12">3.1.1.11</ecNumber>
    </recommendedName>
</protein>
<dbReference type="Gene3D" id="2.160.20.10">
    <property type="entry name" value="Single-stranded right-handed beta-helix, Pectin lyase-like"/>
    <property type="match status" value="1"/>
</dbReference>
<evidence type="ECO:0000259" key="13">
    <source>
        <dbReference type="Pfam" id="PF01095"/>
    </source>
</evidence>
<dbReference type="Pfam" id="PF01095">
    <property type="entry name" value="Pectinesterase"/>
    <property type="match status" value="1"/>
</dbReference>
<dbReference type="PANTHER" id="PTHR31321">
    <property type="entry name" value="ACYL-COA THIOESTER HYDROLASE YBHC-RELATED"/>
    <property type="match status" value="1"/>
</dbReference>
<dbReference type="InterPro" id="IPR033131">
    <property type="entry name" value="Pectinesterase_Asp_AS"/>
</dbReference>
<evidence type="ECO:0000256" key="4">
    <source>
        <dbReference type="ARBA" id="ARBA00013229"/>
    </source>
</evidence>
<evidence type="ECO:0000256" key="3">
    <source>
        <dbReference type="ARBA" id="ARBA00008891"/>
    </source>
</evidence>
<dbReference type="Proteomes" id="UP001187192">
    <property type="component" value="Unassembled WGS sequence"/>
</dbReference>
<evidence type="ECO:0000256" key="10">
    <source>
        <dbReference type="ARBA" id="ARBA00057335"/>
    </source>
</evidence>
<keyword evidence="15" id="KW-1185">Reference proteome</keyword>
<dbReference type="GO" id="GO:0042545">
    <property type="term" value="P:cell wall modification"/>
    <property type="evidence" value="ECO:0007669"/>
    <property type="project" value="UniProtKB-UniRule"/>
</dbReference>
<keyword evidence="8" id="KW-0325">Glycoprotein</keyword>
<evidence type="ECO:0000256" key="1">
    <source>
        <dbReference type="ARBA" id="ARBA00004191"/>
    </source>
</evidence>